<dbReference type="EMBL" id="JAVFKD010000012">
    <property type="protein sequence ID" value="KAK5993220.1"/>
    <property type="molecule type" value="Genomic_DNA"/>
</dbReference>
<evidence type="ECO:0000313" key="4">
    <source>
        <dbReference type="Proteomes" id="UP001338125"/>
    </source>
</evidence>
<keyword evidence="2" id="KW-1133">Transmembrane helix</keyword>
<organism evidence="3 4">
    <name type="scientific">Cladobotryum mycophilum</name>
    <dbReference type="NCBI Taxonomy" id="491253"/>
    <lineage>
        <taxon>Eukaryota</taxon>
        <taxon>Fungi</taxon>
        <taxon>Dikarya</taxon>
        <taxon>Ascomycota</taxon>
        <taxon>Pezizomycotina</taxon>
        <taxon>Sordariomycetes</taxon>
        <taxon>Hypocreomycetidae</taxon>
        <taxon>Hypocreales</taxon>
        <taxon>Hypocreaceae</taxon>
        <taxon>Cladobotryum</taxon>
    </lineage>
</organism>
<keyword evidence="2" id="KW-0812">Transmembrane</keyword>
<evidence type="ECO:0000313" key="3">
    <source>
        <dbReference type="EMBL" id="KAK5993220.1"/>
    </source>
</evidence>
<sequence>MADQGGASAVLDSLVHGARIAYSFQWSRYLSWITRFISFPFRVMWIPFPYIAHVLAVIFAPVTYLLSYFTAWCNGVIAFLASLQFGTAAAVGIIAGITLATSSSIITTYLGMQEDPYDTARKEKKALPSSASSRDGSSSNETEWYWTEPSPSRRRPATGLLSQTIMEEDDSDI</sequence>
<evidence type="ECO:0000256" key="1">
    <source>
        <dbReference type="SAM" id="MobiDB-lite"/>
    </source>
</evidence>
<name>A0ABR0SM33_9HYPO</name>
<feature type="transmembrane region" description="Helical" evidence="2">
    <location>
        <begin position="76"/>
        <end position="100"/>
    </location>
</feature>
<feature type="compositionally biased region" description="Low complexity" evidence="1">
    <location>
        <begin position="129"/>
        <end position="139"/>
    </location>
</feature>
<keyword evidence="4" id="KW-1185">Reference proteome</keyword>
<evidence type="ECO:0000256" key="2">
    <source>
        <dbReference type="SAM" id="Phobius"/>
    </source>
</evidence>
<dbReference type="Proteomes" id="UP001338125">
    <property type="component" value="Unassembled WGS sequence"/>
</dbReference>
<reference evidence="3 4" key="1">
    <citation type="submission" date="2024-01" db="EMBL/GenBank/DDBJ databases">
        <title>Complete genome of Cladobotryum mycophilum ATHUM6906.</title>
        <authorList>
            <person name="Christinaki A.C."/>
            <person name="Myridakis A.I."/>
            <person name="Kouvelis V.N."/>
        </authorList>
    </citation>
    <scope>NUCLEOTIDE SEQUENCE [LARGE SCALE GENOMIC DNA]</scope>
    <source>
        <strain evidence="3 4">ATHUM6906</strain>
    </source>
</reference>
<feature type="transmembrane region" description="Helical" evidence="2">
    <location>
        <begin position="50"/>
        <end position="70"/>
    </location>
</feature>
<proteinExistence type="predicted"/>
<feature type="region of interest" description="Disordered" evidence="1">
    <location>
        <begin position="123"/>
        <end position="173"/>
    </location>
</feature>
<comment type="caution">
    <text evidence="3">The sequence shown here is derived from an EMBL/GenBank/DDBJ whole genome shotgun (WGS) entry which is preliminary data.</text>
</comment>
<accession>A0ABR0SM33</accession>
<evidence type="ECO:0008006" key="5">
    <source>
        <dbReference type="Google" id="ProtNLM"/>
    </source>
</evidence>
<protein>
    <recommendedName>
        <fullName evidence="5">Golgi apparatus membrane protein TVP38</fullName>
    </recommendedName>
</protein>
<keyword evidence="2" id="KW-0472">Membrane</keyword>
<gene>
    <name evidence="3" type="ORF">PT974_06649</name>
</gene>